<sequence length="202" mass="21651">MIGEIVFQAMNYIGIVAFAFSGVIKAMEKELDLLGALVLGFVTSLAGGILVDVLLGIYPPVNLVYLPYPLTAIASTFIAIIVRKQFDKIARPLLYFDAIGLGAFTASGAQLAFSHGLNFLGVAILASITATGGGVIRDVLVSEIPLVLKRDFYATPTIIGGFLFYAISSLGYESVSLSSTFLFVLILRLVAIRKSWRLPRVA</sequence>
<gene>
    <name evidence="1" type="ORF">TQ35_0000165</name>
</gene>
<reference evidence="1" key="1">
    <citation type="submission" date="2024-07" db="EMBL/GenBank/DDBJ databases">
        <title>Metagenome and Metagenome-Assembled Genomes of Archaea from a hot spring from the geothermal field of Los Azufres, Mexico.</title>
        <authorList>
            <person name="Marin-Paredes R."/>
            <person name="Martinez-Romero E."/>
            <person name="Servin-Garciduenas L.E."/>
        </authorList>
    </citation>
    <scope>NUCLEOTIDE SEQUENCE</scope>
    <source>
        <strain evidence="1">AZ1-454</strain>
    </source>
</reference>
<comment type="caution">
    <text evidence="1">The sequence shown here is derived from an EMBL/GenBank/DDBJ whole genome shotgun (WGS) entry which is preliminary data.</text>
</comment>
<dbReference type="Proteomes" id="UP000053480">
    <property type="component" value="Unassembled WGS sequence"/>
</dbReference>
<name>A0ACC6TLD8_9CREN</name>
<accession>A0ACC6TLD8</accession>
<dbReference type="EMBL" id="JZWS03000001">
    <property type="protein sequence ID" value="MEW9490628.1"/>
    <property type="molecule type" value="Genomic_DNA"/>
</dbReference>
<evidence type="ECO:0000313" key="2">
    <source>
        <dbReference type="Proteomes" id="UP000053480"/>
    </source>
</evidence>
<evidence type="ECO:0000313" key="1">
    <source>
        <dbReference type="EMBL" id="MEW9490628.1"/>
    </source>
</evidence>
<organism evidence="1 2">
    <name type="scientific">Candidatus Aramenus sulfurataquae</name>
    <dbReference type="NCBI Taxonomy" id="1326980"/>
    <lineage>
        <taxon>Archaea</taxon>
        <taxon>Thermoproteota</taxon>
        <taxon>Thermoprotei</taxon>
        <taxon>Sulfolobales</taxon>
        <taxon>Sulfolobaceae</taxon>
        <taxon>Candidatus Aramenus</taxon>
    </lineage>
</organism>
<proteinExistence type="predicted"/>
<protein>
    <submittedName>
        <fullName evidence="1">Trimeric intracellular cation channel family protein</fullName>
    </submittedName>
</protein>